<dbReference type="PANTHER" id="PTHR47627:SF1">
    <property type="entry name" value="RUBREDOXIN-1-RELATED"/>
    <property type="match status" value="1"/>
</dbReference>
<evidence type="ECO:0000313" key="10">
    <source>
        <dbReference type="Proteomes" id="UP000287969"/>
    </source>
</evidence>
<dbReference type="PROSITE" id="PS50903">
    <property type="entry name" value="RUBREDOXIN_LIKE"/>
    <property type="match status" value="1"/>
</dbReference>
<dbReference type="SUPFAM" id="SSF57802">
    <property type="entry name" value="Rubredoxin-like"/>
    <property type="match status" value="1"/>
</dbReference>
<keyword evidence="5 6" id="KW-0408">Iron</keyword>
<feature type="binding site" evidence="7">
    <location>
        <position position="42"/>
    </location>
    <ligand>
        <name>Fe cation</name>
        <dbReference type="ChEBI" id="CHEBI:24875"/>
    </ligand>
</feature>
<dbReference type="InterPro" id="IPR024934">
    <property type="entry name" value="Rubredoxin-like_dom"/>
</dbReference>
<keyword evidence="3 6" id="KW-0479">Metal-binding</keyword>
<protein>
    <recommendedName>
        <fullName evidence="6">Rubredoxin</fullName>
    </recommendedName>
</protein>
<sequence length="53" mass="5782">MDRYVCGPCGYVYDPKVGDPDGGIAPGTPFEKLPDDWVCPVCGATKDLFEKEE</sequence>
<feature type="domain" description="Rubredoxin-like" evidence="8">
    <location>
        <begin position="1"/>
        <end position="52"/>
    </location>
</feature>
<dbReference type="CDD" id="cd00730">
    <property type="entry name" value="rubredoxin"/>
    <property type="match status" value="1"/>
</dbReference>
<evidence type="ECO:0000256" key="6">
    <source>
        <dbReference type="PIRNR" id="PIRNR000071"/>
    </source>
</evidence>
<dbReference type="OrthoDB" id="9758182at2"/>
<feature type="binding site" evidence="7">
    <location>
        <position position="39"/>
    </location>
    <ligand>
        <name>Fe cation</name>
        <dbReference type="ChEBI" id="CHEBI:24875"/>
    </ligand>
</feature>
<evidence type="ECO:0000313" key="9">
    <source>
        <dbReference type="EMBL" id="QAT62503.1"/>
    </source>
</evidence>
<evidence type="ECO:0000256" key="5">
    <source>
        <dbReference type="ARBA" id="ARBA00023004"/>
    </source>
</evidence>
<keyword evidence="4 6" id="KW-0249">Electron transport</keyword>
<evidence type="ECO:0000256" key="2">
    <source>
        <dbReference type="ARBA" id="ARBA00022448"/>
    </source>
</evidence>
<organism evidence="9 10">
    <name type="scientific">Acidilutibacter cellobiosedens</name>
    <dbReference type="NCBI Taxonomy" id="2507161"/>
    <lineage>
        <taxon>Bacteria</taxon>
        <taxon>Bacillati</taxon>
        <taxon>Bacillota</taxon>
        <taxon>Tissierellia</taxon>
        <taxon>Tissierellales</taxon>
        <taxon>Acidilutibacteraceae</taxon>
        <taxon>Acidilutibacter</taxon>
    </lineage>
</organism>
<dbReference type="InterPro" id="IPR050526">
    <property type="entry name" value="Rubredoxin_ET"/>
</dbReference>
<comment type="similarity">
    <text evidence="1 6">Belongs to the rubredoxin family.</text>
</comment>
<dbReference type="NCBIfam" id="NF045768">
    <property type="entry name" value="RubredRD"/>
    <property type="match status" value="1"/>
</dbReference>
<feature type="binding site" evidence="7">
    <location>
        <position position="9"/>
    </location>
    <ligand>
        <name>Fe cation</name>
        <dbReference type="ChEBI" id="CHEBI:24875"/>
    </ligand>
</feature>
<dbReference type="Gene3D" id="2.20.28.10">
    <property type="match status" value="1"/>
</dbReference>
<gene>
    <name evidence="9" type="ORF">EQM13_13475</name>
</gene>
<dbReference type="RefSeq" id="WP_071139923.1">
    <property type="nucleotide sequence ID" value="NZ_CP035282.1"/>
</dbReference>
<dbReference type="PRINTS" id="PR00163">
    <property type="entry name" value="RUBREDOXIN"/>
</dbReference>
<dbReference type="EMBL" id="CP035282">
    <property type="protein sequence ID" value="QAT62503.1"/>
    <property type="molecule type" value="Genomic_DNA"/>
</dbReference>
<evidence type="ECO:0000256" key="7">
    <source>
        <dbReference type="PIRSR" id="PIRSR000071-1"/>
    </source>
</evidence>
<dbReference type="PIRSF" id="PIRSF000071">
    <property type="entry name" value="Rubredoxin"/>
    <property type="match status" value="1"/>
</dbReference>
<dbReference type="Pfam" id="PF00301">
    <property type="entry name" value="Rubredoxin"/>
    <property type="match status" value="1"/>
</dbReference>
<dbReference type="Proteomes" id="UP000287969">
    <property type="component" value="Chromosome"/>
</dbReference>
<dbReference type="PROSITE" id="PS00202">
    <property type="entry name" value="RUBREDOXIN"/>
    <property type="match status" value="1"/>
</dbReference>
<evidence type="ECO:0000259" key="8">
    <source>
        <dbReference type="PROSITE" id="PS50903"/>
    </source>
</evidence>
<dbReference type="KEGG" id="spoa:EQM13_13475"/>
<keyword evidence="10" id="KW-1185">Reference proteome</keyword>
<dbReference type="InterPro" id="IPR024922">
    <property type="entry name" value="Rubredoxin"/>
</dbReference>
<dbReference type="GO" id="GO:0009055">
    <property type="term" value="F:electron transfer activity"/>
    <property type="evidence" value="ECO:0007669"/>
    <property type="project" value="InterPro"/>
</dbReference>
<dbReference type="InterPro" id="IPR024935">
    <property type="entry name" value="Rubredoxin_dom"/>
</dbReference>
<dbReference type="GO" id="GO:0043448">
    <property type="term" value="P:alkane catabolic process"/>
    <property type="evidence" value="ECO:0007669"/>
    <property type="project" value="TreeGrafter"/>
</dbReference>
<feature type="binding site" evidence="7">
    <location>
        <position position="6"/>
    </location>
    <ligand>
        <name>Fe cation</name>
        <dbReference type="ChEBI" id="CHEBI:24875"/>
    </ligand>
</feature>
<dbReference type="GO" id="GO:0005506">
    <property type="term" value="F:iron ion binding"/>
    <property type="evidence" value="ECO:0007669"/>
    <property type="project" value="InterPro"/>
</dbReference>
<reference evidence="10" key="1">
    <citation type="submission" date="2019-01" db="EMBL/GenBank/DDBJ databases">
        <title>Draft genomes of a novel of Sporanaerobacter strains.</title>
        <authorList>
            <person name="Ma S."/>
        </authorList>
    </citation>
    <scope>NUCLEOTIDE SEQUENCE [LARGE SCALE GENOMIC DNA]</scope>
    <source>
        <strain evidence="10">NJN-17</strain>
    </source>
</reference>
<dbReference type="PANTHER" id="PTHR47627">
    <property type="entry name" value="RUBREDOXIN"/>
    <property type="match status" value="1"/>
</dbReference>
<proteinExistence type="inferred from homology"/>
<dbReference type="FunFam" id="2.20.28.10:FF:000001">
    <property type="entry name" value="Rubredoxin"/>
    <property type="match status" value="1"/>
</dbReference>
<name>A0A410QEN5_9FIRM</name>
<dbReference type="InterPro" id="IPR018527">
    <property type="entry name" value="Rubredoxin_Fe_BS"/>
</dbReference>
<evidence type="ECO:0000256" key="1">
    <source>
        <dbReference type="ARBA" id="ARBA00005337"/>
    </source>
</evidence>
<accession>A0A410QEN5</accession>
<comment type="cofactor">
    <cofactor evidence="6 7">
        <name>Fe(3+)</name>
        <dbReference type="ChEBI" id="CHEBI:29034"/>
    </cofactor>
    <text evidence="6 7">Binds 1 Fe(3+) ion per subunit.</text>
</comment>
<dbReference type="AlphaFoldDB" id="A0A410QEN5"/>
<evidence type="ECO:0000256" key="3">
    <source>
        <dbReference type="ARBA" id="ARBA00022723"/>
    </source>
</evidence>
<evidence type="ECO:0000256" key="4">
    <source>
        <dbReference type="ARBA" id="ARBA00022982"/>
    </source>
</evidence>
<keyword evidence="2 6" id="KW-0813">Transport</keyword>